<dbReference type="AlphaFoldDB" id="D0W4M6"/>
<dbReference type="PROSITE" id="PS51900">
    <property type="entry name" value="CB"/>
    <property type="match status" value="1"/>
</dbReference>
<proteinExistence type="inferred from homology"/>
<dbReference type="Gene3D" id="1.10.443.10">
    <property type="entry name" value="Intergrase catalytic core"/>
    <property type="match status" value="1"/>
</dbReference>
<dbReference type="SUPFAM" id="SSF47823">
    <property type="entry name" value="lambda integrase-like, N-terminal domain"/>
    <property type="match status" value="1"/>
</dbReference>
<evidence type="ECO:0000256" key="8">
    <source>
        <dbReference type="ARBA" id="ARBA00023125"/>
    </source>
</evidence>
<dbReference type="InterPro" id="IPR011932">
    <property type="entry name" value="Recomb_XerD"/>
</dbReference>
<dbReference type="GO" id="GO:0009037">
    <property type="term" value="F:tyrosine-based site-specific recombinase activity"/>
    <property type="evidence" value="ECO:0007669"/>
    <property type="project" value="UniProtKB-UniRule"/>
</dbReference>
<comment type="similarity">
    <text evidence="2 11">Belongs to the 'phage' integrase family. XerD subfamily.</text>
</comment>
<evidence type="ECO:0000256" key="2">
    <source>
        <dbReference type="ARBA" id="ARBA00010450"/>
    </source>
</evidence>
<dbReference type="NCBIfam" id="NF001399">
    <property type="entry name" value="PRK00283.1"/>
    <property type="match status" value="1"/>
</dbReference>
<dbReference type="EMBL" id="ACDY02000010">
    <property type="protein sequence ID" value="EEZ71171.1"/>
    <property type="molecule type" value="Genomic_DNA"/>
</dbReference>
<dbReference type="GO" id="GO:0005737">
    <property type="term" value="C:cytoplasm"/>
    <property type="evidence" value="ECO:0007669"/>
    <property type="project" value="UniProtKB-SubCell"/>
</dbReference>
<keyword evidence="4 11" id="KW-0963">Cytoplasm</keyword>
<feature type="active site" evidence="11">
    <location>
        <position position="254"/>
    </location>
</feature>
<keyword evidence="10 11" id="KW-0131">Cell cycle</keyword>
<dbReference type="GO" id="GO:0006313">
    <property type="term" value="P:DNA transposition"/>
    <property type="evidence" value="ECO:0007669"/>
    <property type="project" value="UniProtKB-UniRule"/>
</dbReference>
<evidence type="ECO:0000313" key="14">
    <source>
        <dbReference type="EMBL" id="EEZ71171.1"/>
    </source>
</evidence>
<comment type="subunit">
    <text evidence="11">Forms a cyclic heterotetrameric complex composed of two molecules of XerC and two molecules of XerD.</text>
</comment>
<evidence type="ECO:0000256" key="1">
    <source>
        <dbReference type="ARBA" id="ARBA00004496"/>
    </source>
</evidence>
<dbReference type="GO" id="GO:0007059">
    <property type="term" value="P:chromosome segregation"/>
    <property type="evidence" value="ECO:0007669"/>
    <property type="project" value="UniProtKB-UniRule"/>
</dbReference>
<evidence type="ECO:0000256" key="5">
    <source>
        <dbReference type="ARBA" id="ARBA00022618"/>
    </source>
</evidence>
<dbReference type="Pfam" id="PF00589">
    <property type="entry name" value="Phage_integrase"/>
    <property type="match status" value="1"/>
</dbReference>
<feature type="domain" description="Tyr recombinase" evidence="12">
    <location>
        <begin position="120"/>
        <end position="302"/>
    </location>
</feature>
<keyword evidence="8 11" id="KW-0238">DNA-binding</keyword>
<keyword evidence="5 11" id="KW-0132">Cell division</keyword>
<reference evidence="14 15" key="1">
    <citation type="submission" date="2009-10" db="EMBL/GenBank/DDBJ databases">
        <authorList>
            <person name="Weinstock G."/>
            <person name="Sodergren E."/>
            <person name="Clifton S."/>
            <person name="Fulton L."/>
            <person name="Fulton B."/>
            <person name="Courtney L."/>
            <person name="Fronick C."/>
            <person name="Harrison M."/>
            <person name="Strong C."/>
            <person name="Farmer C."/>
            <person name="Delahaunty K."/>
            <person name="Markovic C."/>
            <person name="Hall O."/>
            <person name="Minx P."/>
            <person name="Tomlinson C."/>
            <person name="Mitreva M."/>
            <person name="Nelson J."/>
            <person name="Hou S."/>
            <person name="Wollam A."/>
            <person name="Pepin K.H."/>
            <person name="Johnson M."/>
            <person name="Bhonagiri V."/>
            <person name="Nash W.E."/>
            <person name="Warren W."/>
            <person name="Chinwalla A."/>
            <person name="Mardis E.R."/>
            <person name="Wilson R.K."/>
        </authorList>
    </citation>
    <scope>NUCLEOTIDE SEQUENCE [LARGE SCALE GENOMIC DNA]</scope>
    <source>
        <strain evidence="14 15">ATCC 14685</strain>
    </source>
</reference>
<sequence length="308" mass="35310">MRVSLPNLFQTAFVWNNMEEDLIDRLLETLWLDRRLSRNTLESYRRDLEKIARRLSLCGQTLRDADESDLAAAVYVAGEERSSQARALSACKRLYIWMEREGMRTDNPTRLLKPPKIDKNIPTLITEQQISRLLSAPDTDTPHGLRDKALLELMYATGLRVSEAVRLSFGNLDLDRGCITTLGKGNKQRIVPMGRESVYWVERYYKEARPLLLKGRSCDALFVSQKKTGISRQLAWMIVKEYASQAGIEHISPHSLRHAFATHLVQHGLDLRVVQDMLGHADLNTTQIYTHVANVRLHSVVKEHHSRN</sequence>
<dbReference type="PANTHER" id="PTHR30349">
    <property type="entry name" value="PHAGE INTEGRASE-RELATED"/>
    <property type="match status" value="1"/>
</dbReference>
<dbReference type="eggNOG" id="COG4974">
    <property type="taxonomic scope" value="Bacteria"/>
</dbReference>
<dbReference type="InterPro" id="IPR050090">
    <property type="entry name" value="Tyrosine_recombinase_XerCD"/>
</dbReference>
<dbReference type="CDD" id="cd00798">
    <property type="entry name" value="INT_XerDC_C"/>
    <property type="match status" value="1"/>
</dbReference>
<dbReference type="Pfam" id="PF02899">
    <property type="entry name" value="Phage_int_SAM_1"/>
    <property type="match status" value="1"/>
</dbReference>
<evidence type="ECO:0000256" key="3">
    <source>
        <dbReference type="ARBA" id="ARBA00015810"/>
    </source>
</evidence>
<evidence type="ECO:0000256" key="7">
    <source>
        <dbReference type="ARBA" id="ARBA00022908"/>
    </source>
</evidence>
<keyword evidence="6 11" id="KW-0159">Chromosome partition</keyword>
<evidence type="ECO:0000256" key="4">
    <source>
        <dbReference type="ARBA" id="ARBA00022490"/>
    </source>
</evidence>
<dbReference type="InterPro" id="IPR023009">
    <property type="entry name" value="Tyrosine_recombinase_XerC/XerD"/>
</dbReference>
<organism evidence="14 15">
    <name type="scientific">Neisseria cinerea ATCC 14685</name>
    <dbReference type="NCBI Taxonomy" id="546262"/>
    <lineage>
        <taxon>Bacteria</taxon>
        <taxon>Pseudomonadati</taxon>
        <taxon>Pseudomonadota</taxon>
        <taxon>Betaproteobacteria</taxon>
        <taxon>Neisseriales</taxon>
        <taxon>Neisseriaceae</taxon>
        <taxon>Neisseria</taxon>
    </lineage>
</organism>
<evidence type="ECO:0000259" key="12">
    <source>
        <dbReference type="PROSITE" id="PS51898"/>
    </source>
</evidence>
<feature type="active site" evidence="11">
    <location>
        <position position="280"/>
    </location>
</feature>
<dbReference type="STRING" id="546262.NEICINOT_04624"/>
<keyword evidence="9 11" id="KW-0233">DNA recombination</keyword>
<feature type="active site" evidence="11">
    <location>
        <position position="257"/>
    </location>
</feature>
<dbReference type="InterPro" id="IPR013762">
    <property type="entry name" value="Integrase-like_cat_sf"/>
</dbReference>
<comment type="caution">
    <text evidence="14">The sequence shown here is derived from an EMBL/GenBank/DDBJ whole genome shotgun (WGS) entry which is preliminary data.</text>
</comment>
<dbReference type="HAMAP" id="MF_01808">
    <property type="entry name" value="Recomb_XerC_XerD"/>
    <property type="match status" value="1"/>
</dbReference>
<feature type="domain" description="Core-binding (CB)" evidence="13">
    <location>
        <begin position="17"/>
        <end position="99"/>
    </location>
</feature>
<feature type="active site" evidence="11">
    <location>
        <position position="184"/>
    </location>
</feature>
<feature type="active site" evidence="11">
    <location>
        <position position="160"/>
    </location>
</feature>
<gene>
    <name evidence="11 14" type="primary">xerD</name>
    <name evidence="14" type="ORF">NEICINOT_04624</name>
</gene>
<dbReference type="SUPFAM" id="SSF56349">
    <property type="entry name" value="DNA breaking-rejoining enzymes"/>
    <property type="match status" value="1"/>
</dbReference>
<evidence type="ECO:0000256" key="11">
    <source>
        <dbReference type="HAMAP-Rule" id="MF_01807"/>
    </source>
</evidence>
<name>D0W4M6_NEICI</name>
<evidence type="ECO:0000256" key="10">
    <source>
        <dbReference type="ARBA" id="ARBA00023306"/>
    </source>
</evidence>
<dbReference type="PANTHER" id="PTHR30349:SF90">
    <property type="entry name" value="TYROSINE RECOMBINASE XERD"/>
    <property type="match status" value="1"/>
</dbReference>
<feature type="active site" description="O-(3'-phospho-DNA)-tyrosine intermediate" evidence="11">
    <location>
        <position position="289"/>
    </location>
</feature>
<evidence type="ECO:0000256" key="9">
    <source>
        <dbReference type="ARBA" id="ARBA00023172"/>
    </source>
</evidence>
<dbReference type="GO" id="GO:0003677">
    <property type="term" value="F:DNA binding"/>
    <property type="evidence" value="ECO:0007669"/>
    <property type="project" value="UniProtKB-UniRule"/>
</dbReference>
<dbReference type="InterPro" id="IPR044068">
    <property type="entry name" value="CB"/>
</dbReference>
<dbReference type="Gene3D" id="1.10.150.130">
    <property type="match status" value="1"/>
</dbReference>
<dbReference type="InterPro" id="IPR010998">
    <property type="entry name" value="Integrase_recombinase_N"/>
</dbReference>
<dbReference type="InterPro" id="IPR004107">
    <property type="entry name" value="Integrase_SAM-like_N"/>
</dbReference>
<evidence type="ECO:0000256" key="6">
    <source>
        <dbReference type="ARBA" id="ARBA00022829"/>
    </source>
</evidence>
<comment type="subcellular location">
    <subcellularLocation>
        <location evidence="1 11">Cytoplasm</location>
    </subcellularLocation>
</comment>
<dbReference type="InterPro" id="IPR002104">
    <property type="entry name" value="Integrase_catalytic"/>
</dbReference>
<comment type="function">
    <text evidence="11">Site-specific tyrosine recombinase, which acts by catalyzing the cutting and rejoining of the recombining DNA molecules. The XerC-XerD complex is essential to convert dimers of the bacterial chromosome into monomers to permit their segregation at cell division. It also contributes to the segregational stability of plasmids.</text>
</comment>
<dbReference type="GO" id="GO:0051301">
    <property type="term" value="P:cell division"/>
    <property type="evidence" value="ECO:0007669"/>
    <property type="project" value="UniProtKB-KW"/>
</dbReference>
<dbReference type="Proteomes" id="UP000003294">
    <property type="component" value="Unassembled WGS sequence"/>
</dbReference>
<keyword evidence="7 11" id="KW-0229">DNA integration</keyword>
<dbReference type="HAMAP" id="MF_01807">
    <property type="entry name" value="Recomb_XerD"/>
    <property type="match status" value="1"/>
</dbReference>
<evidence type="ECO:0000313" key="15">
    <source>
        <dbReference type="Proteomes" id="UP000003294"/>
    </source>
</evidence>
<protein>
    <recommendedName>
        <fullName evidence="3 11">Tyrosine recombinase XerD</fullName>
    </recommendedName>
</protein>
<dbReference type="PROSITE" id="PS51898">
    <property type="entry name" value="TYR_RECOMBINASE"/>
    <property type="match status" value="1"/>
</dbReference>
<dbReference type="NCBIfam" id="TIGR02225">
    <property type="entry name" value="recomb_XerD"/>
    <property type="match status" value="1"/>
</dbReference>
<evidence type="ECO:0000259" key="13">
    <source>
        <dbReference type="PROSITE" id="PS51900"/>
    </source>
</evidence>
<accession>D0W4M6</accession>
<dbReference type="InterPro" id="IPR011010">
    <property type="entry name" value="DNA_brk_join_enz"/>
</dbReference>